<comment type="caution">
    <text evidence="1">The sequence shown here is derived from an EMBL/GenBank/DDBJ whole genome shotgun (WGS) entry which is preliminary data.</text>
</comment>
<name>A0ABQ3M0H1_9PSEU</name>
<evidence type="ECO:0000313" key="1">
    <source>
        <dbReference type="EMBL" id="GHH30344.1"/>
    </source>
</evidence>
<evidence type="ECO:0008006" key="3">
    <source>
        <dbReference type="Google" id="ProtNLM"/>
    </source>
</evidence>
<dbReference type="EMBL" id="BNAY01000008">
    <property type="protein sequence ID" value="GHH30344.1"/>
    <property type="molecule type" value="Genomic_DNA"/>
</dbReference>
<evidence type="ECO:0000313" key="2">
    <source>
        <dbReference type="Proteomes" id="UP000635387"/>
    </source>
</evidence>
<organism evidence="1 2">
    <name type="scientific">Amycolatopsis oliviviridis</name>
    <dbReference type="NCBI Taxonomy" id="1471590"/>
    <lineage>
        <taxon>Bacteria</taxon>
        <taxon>Bacillati</taxon>
        <taxon>Actinomycetota</taxon>
        <taxon>Actinomycetes</taxon>
        <taxon>Pseudonocardiales</taxon>
        <taxon>Pseudonocardiaceae</taxon>
        <taxon>Amycolatopsis</taxon>
    </lineage>
</organism>
<sequence length="75" mass="8295">MDERRCRTAVTISRRATLSTIRFATIWIVATIRAVAETGAMSPKPTVVNIVTVKYSASVRDSSVPNEPGRSWARM</sequence>
<proteinExistence type="predicted"/>
<dbReference type="Proteomes" id="UP000635387">
    <property type="component" value="Unassembled WGS sequence"/>
</dbReference>
<keyword evidence="2" id="KW-1185">Reference proteome</keyword>
<reference evidence="2" key="1">
    <citation type="journal article" date="2019" name="Int. J. Syst. Evol. Microbiol.">
        <title>The Global Catalogue of Microorganisms (GCM) 10K type strain sequencing project: providing services to taxonomists for standard genome sequencing and annotation.</title>
        <authorList>
            <consortium name="The Broad Institute Genomics Platform"/>
            <consortium name="The Broad Institute Genome Sequencing Center for Infectious Disease"/>
            <person name="Wu L."/>
            <person name="Ma J."/>
        </authorList>
    </citation>
    <scope>NUCLEOTIDE SEQUENCE [LARGE SCALE GENOMIC DNA]</scope>
    <source>
        <strain evidence="2">CGMCC 4.7683</strain>
    </source>
</reference>
<accession>A0ABQ3M0H1</accession>
<protein>
    <recommendedName>
        <fullName evidence="3">Secreted protein</fullName>
    </recommendedName>
</protein>
<gene>
    <name evidence="1" type="ORF">GCM10017790_63950</name>
</gene>